<keyword evidence="1" id="KW-1133">Transmembrane helix</keyword>
<proteinExistence type="predicted"/>
<protein>
    <submittedName>
        <fullName evidence="3">Protease complex subunit PrcB family protein</fullName>
    </submittedName>
</protein>
<dbReference type="AlphaFoldDB" id="A0A316M002"/>
<dbReference type="Proteomes" id="UP000246114">
    <property type="component" value="Unassembled WGS sequence"/>
</dbReference>
<dbReference type="GO" id="GO:0006508">
    <property type="term" value="P:proteolysis"/>
    <property type="evidence" value="ECO:0007669"/>
    <property type="project" value="UniProtKB-KW"/>
</dbReference>
<sequence length="211" mass="23922">MVSIFIKENFMYKKLNYILKAIILFAGEILYNKVGGETMKKILLIILCIFAVTILGCNLKKESNVSQEESKVNKEEIPVVKQETEEKKEVKKSSFNIIKPELYTENIKSMIDNMKDKRGFTEYANDGEHYIIIFSGQKNTGGFSIEVLEAYDKGESAYIVIKESGPGPNDQVTQALTYPTIVVKVTKAFKNIDVSTDDGEKFQQLETGEKY</sequence>
<comment type="caution">
    <text evidence="3">The sequence shown here is derived from an EMBL/GenBank/DDBJ whole genome shotgun (WGS) entry which is preliminary data.</text>
</comment>
<feature type="domain" description="PrcB C-terminal" evidence="2">
    <location>
        <begin position="130"/>
        <end position="185"/>
    </location>
</feature>
<dbReference type="InterPro" id="IPR025748">
    <property type="entry name" value="PrcB_C_dom"/>
</dbReference>
<gene>
    <name evidence="3" type="ORF">DBY38_13190</name>
</gene>
<evidence type="ECO:0000256" key="1">
    <source>
        <dbReference type="SAM" id="Phobius"/>
    </source>
</evidence>
<name>A0A316M002_9CLOT</name>
<evidence type="ECO:0000313" key="4">
    <source>
        <dbReference type="Proteomes" id="UP000246114"/>
    </source>
</evidence>
<keyword evidence="3" id="KW-0378">Hydrolase</keyword>
<feature type="transmembrane region" description="Helical" evidence="1">
    <location>
        <begin position="42"/>
        <end position="59"/>
    </location>
</feature>
<dbReference type="Pfam" id="PF14343">
    <property type="entry name" value="PrcB_C"/>
    <property type="match status" value="1"/>
</dbReference>
<keyword evidence="1" id="KW-0812">Transmembrane</keyword>
<evidence type="ECO:0000259" key="2">
    <source>
        <dbReference type="Pfam" id="PF14343"/>
    </source>
</evidence>
<dbReference type="EMBL" id="QAMZ01000053">
    <property type="protein sequence ID" value="PWL51892.1"/>
    <property type="molecule type" value="Genomic_DNA"/>
</dbReference>
<feature type="transmembrane region" description="Helical" evidence="1">
    <location>
        <begin position="12"/>
        <end position="30"/>
    </location>
</feature>
<dbReference type="GO" id="GO:0008233">
    <property type="term" value="F:peptidase activity"/>
    <property type="evidence" value="ECO:0007669"/>
    <property type="project" value="UniProtKB-KW"/>
</dbReference>
<evidence type="ECO:0000313" key="3">
    <source>
        <dbReference type="EMBL" id="PWL51892.1"/>
    </source>
</evidence>
<keyword evidence="3" id="KW-0645">Protease</keyword>
<keyword evidence="1" id="KW-0472">Membrane</keyword>
<organism evidence="3 4">
    <name type="scientific">Clostridium cadaveris</name>
    <dbReference type="NCBI Taxonomy" id="1529"/>
    <lineage>
        <taxon>Bacteria</taxon>
        <taxon>Bacillati</taxon>
        <taxon>Bacillota</taxon>
        <taxon>Clostridia</taxon>
        <taxon>Eubacteriales</taxon>
        <taxon>Clostridiaceae</taxon>
        <taxon>Clostridium</taxon>
    </lineage>
</organism>
<accession>A0A316M002</accession>
<reference evidence="3 4" key="1">
    <citation type="submission" date="2018-03" db="EMBL/GenBank/DDBJ databases">
        <title>The uncultured portion of the human microbiome is neutrally assembled.</title>
        <authorList>
            <person name="Jeraldo P."/>
            <person name="Boardman L."/>
            <person name="White B.A."/>
            <person name="Nelson H."/>
            <person name="Goldenfeld N."/>
            <person name="Chia N."/>
        </authorList>
    </citation>
    <scope>NUCLEOTIDE SEQUENCE [LARGE SCALE GENOMIC DNA]</scope>
    <source>
        <strain evidence="3">CIM:MAG 903</strain>
    </source>
</reference>